<keyword evidence="8" id="KW-1185">Reference proteome</keyword>
<evidence type="ECO:0000313" key="8">
    <source>
        <dbReference type="Proteomes" id="UP000022910"/>
    </source>
</evidence>
<dbReference type="Proteomes" id="UP000022910">
    <property type="component" value="Unassembled WGS sequence"/>
</dbReference>
<dbReference type="SUPFAM" id="SSF56112">
    <property type="entry name" value="Protein kinase-like (PK-like)"/>
    <property type="match status" value="1"/>
</dbReference>
<dbReference type="STRING" id="1432141.A0A015JUR2"/>
<dbReference type="GO" id="GO:0005634">
    <property type="term" value="C:nucleus"/>
    <property type="evidence" value="ECO:0007669"/>
    <property type="project" value="TreeGrafter"/>
</dbReference>
<proteinExistence type="inferred from homology"/>
<organism evidence="7 8">
    <name type="scientific">Rhizophagus irregularis (strain DAOM 197198w)</name>
    <name type="common">Glomus intraradices</name>
    <dbReference type="NCBI Taxonomy" id="1432141"/>
    <lineage>
        <taxon>Eukaryota</taxon>
        <taxon>Fungi</taxon>
        <taxon>Fungi incertae sedis</taxon>
        <taxon>Mucoromycota</taxon>
        <taxon>Glomeromycotina</taxon>
        <taxon>Glomeromycetes</taxon>
        <taxon>Glomerales</taxon>
        <taxon>Glomeraceae</taxon>
        <taxon>Rhizophagus</taxon>
    </lineage>
</organism>
<gene>
    <name evidence="7" type="ORF">RirG_081980</name>
</gene>
<evidence type="ECO:0000256" key="1">
    <source>
        <dbReference type="ARBA" id="ARBA00022741"/>
    </source>
</evidence>
<keyword evidence="4" id="KW-0808">Transferase</keyword>
<dbReference type="PROSITE" id="PS50011">
    <property type="entry name" value="PROTEIN_KINASE_DOM"/>
    <property type="match status" value="1"/>
</dbReference>
<dbReference type="AlphaFoldDB" id="A0A015JUR2"/>
<dbReference type="GO" id="GO:0035556">
    <property type="term" value="P:intracellular signal transduction"/>
    <property type="evidence" value="ECO:0007669"/>
    <property type="project" value="TreeGrafter"/>
</dbReference>
<dbReference type="InterPro" id="IPR011009">
    <property type="entry name" value="Kinase-like_dom_sf"/>
</dbReference>
<dbReference type="InterPro" id="IPR017441">
    <property type="entry name" value="Protein_kinase_ATP_BS"/>
</dbReference>
<keyword evidence="1 3" id="KW-0547">Nucleotide-binding</keyword>
<evidence type="ECO:0000256" key="2">
    <source>
        <dbReference type="ARBA" id="ARBA00022840"/>
    </source>
</evidence>
<dbReference type="Pfam" id="PF00069">
    <property type="entry name" value="Pkinase"/>
    <property type="match status" value="1"/>
</dbReference>
<comment type="caution">
    <text evidence="7">The sequence shown here is derived from an EMBL/GenBank/DDBJ whole genome shotgun (WGS) entry which is preliminary data.</text>
</comment>
<evidence type="ECO:0000313" key="7">
    <source>
        <dbReference type="EMBL" id="EXX71050.1"/>
    </source>
</evidence>
<reference evidence="7 8" key="1">
    <citation type="submission" date="2014-02" db="EMBL/GenBank/DDBJ databases">
        <title>Single nucleus genome sequencing reveals high similarity among nuclei of an endomycorrhizal fungus.</title>
        <authorList>
            <person name="Lin K."/>
            <person name="Geurts R."/>
            <person name="Zhang Z."/>
            <person name="Limpens E."/>
            <person name="Saunders D.G."/>
            <person name="Mu D."/>
            <person name="Pang E."/>
            <person name="Cao H."/>
            <person name="Cha H."/>
            <person name="Lin T."/>
            <person name="Zhou Q."/>
            <person name="Shang Y."/>
            <person name="Li Y."/>
            <person name="Ivanov S."/>
            <person name="Sharma T."/>
            <person name="Velzen R.V."/>
            <person name="Ruijter N.D."/>
            <person name="Aanen D.K."/>
            <person name="Win J."/>
            <person name="Kamoun S."/>
            <person name="Bisseling T."/>
            <person name="Huang S."/>
        </authorList>
    </citation>
    <scope>NUCLEOTIDE SEQUENCE [LARGE SCALE GENOMIC DNA]</scope>
    <source>
        <strain evidence="8">DAOM197198w</strain>
    </source>
</reference>
<evidence type="ECO:0000256" key="4">
    <source>
        <dbReference type="RuleBase" id="RU000304"/>
    </source>
</evidence>
<dbReference type="GO" id="GO:0004674">
    <property type="term" value="F:protein serine/threonine kinase activity"/>
    <property type="evidence" value="ECO:0007669"/>
    <property type="project" value="UniProtKB-KW"/>
</dbReference>
<accession>A0A015JUR2</accession>
<dbReference type="PANTHER" id="PTHR24346">
    <property type="entry name" value="MAP/MICROTUBULE AFFINITY-REGULATING KINASE"/>
    <property type="match status" value="1"/>
</dbReference>
<sequence length="488" mass="56122">MAFDTISFNPQDEYQEPTKLSTEVIIGTDENNLSKKWIENDQYSTPPSPLLHNNPLNRHEKESRLSWMGTSSYKALSSSMPNLIKDNNSTIKSSPNRALSMQIIYENYNDTMSQLNVSDQSYPLTPQLSSGISLTTTTESSTSSSPTPPPQFIFEKPSYKSSKKKSNFFRELKMAFKSPSHKKSRSTSNLSYYNYKHVEFNKYGKWSRELGSGVGGTVRLINRKSDNKPFAVKQFRKRFPYESEKSWLKTITAEFCIGSVLHHENIIETIDIIQENGQLYEIMEFAPYDLFEIVMSKKMSQNEIFCCFKQIVMGVNYLHSMGIAHRDLKLDNCVLNEFGIVKLIDFGCSTVFKYPFDNKIMLSSGPCGSDPYICPESYTHSSYDVRSADIWAIGIIFVCMVIGRFPWLIARVSEDTSYKAYLRYPDRLIKKLPPESRSIMRKILEVTPEKRATLKDILEDEWFKNVEYCTVAHKSTNHTHHLIDINSN</sequence>
<evidence type="ECO:0000256" key="5">
    <source>
        <dbReference type="SAM" id="MobiDB-lite"/>
    </source>
</evidence>
<dbReference type="OrthoDB" id="6513151at2759"/>
<dbReference type="HOGENOM" id="CLU_559153_0_0_1"/>
<protein>
    <submittedName>
        <fullName evidence="7">Rtk1p</fullName>
    </submittedName>
</protein>
<comment type="similarity">
    <text evidence="4">Belongs to the protein kinase superfamily.</text>
</comment>
<feature type="region of interest" description="Disordered" evidence="5">
    <location>
        <begin position="128"/>
        <end position="159"/>
    </location>
</feature>
<dbReference type="GO" id="GO:0045719">
    <property type="term" value="P:negative regulation of glycogen biosynthetic process"/>
    <property type="evidence" value="ECO:0007669"/>
    <property type="project" value="TreeGrafter"/>
</dbReference>
<evidence type="ECO:0000256" key="3">
    <source>
        <dbReference type="PROSITE-ProRule" id="PRU10141"/>
    </source>
</evidence>
<dbReference type="GO" id="GO:0005524">
    <property type="term" value="F:ATP binding"/>
    <property type="evidence" value="ECO:0007669"/>
    <property type="project" value="UniProtKB-UniRule"/>
</dbReference>
<feature type="domain" description="Protein kinase" evidence="6">
    <location>
        <begin position="204"/>
        <end position="463"/>
    </location>
</feature>
<keyword evidence="4" id="KW-0723">Serine/threonine-protein kinase</keyword>
<dbReference type="SMART" id="SM00220">
    <property type="entry name" value="S_TKc"/>
    <property type="match status" value="1"/>
</dbReference>
<name>A0A015JUR2_RHIIW</name>
<keyword evidence="2 3" id="KW-0067">ATP-binding</keyword>
<dbReference type="GO" id="GO:0005829">
    <property type="term" value="C:cytosol"/>
    <property type="evidence" value="ECO:0007669"/>
    <property type="project" value="TreeGrafter"/>
</dbReference>
<dbReference type="PROSITE" id="PS00108">
    <property type="entry name" value="PROTEIN_KINASE_ST"/>
    <property type="match status" value="1"/>
</dbReference>
<dbReference type="PROSITE" id="PS00107">
    <property type="entry name" value="PROTEIN_KINASE_ATP"/>
    <property type="match status" value="1"/>
</dbReference>
<dbReference type="Gene3D" id="1.10.510.10">
    <property type="entry name" value="Transferase(Phosphotransferase) domain 1"/>
    <property type="match status" value="1"/>
</dbReference>
<dbReference type="PANTHER" id="PTHR24346:SF51">
    <property type="entry name" value="PAS DOMAIN-CONTAINING SERINE_THREONINE-PROTEIN KINASE"/>
    <property type="match status" value="1"/>
</dbReference>
<dbReference type="InterPro" id="IPR008271">
    <property type="entry name" value="Ser/Thr_kinase_AS"/>
</dbReference>
<evidence type="ECO:0000259" key="6">
    <source>
        <dbReference type="PROSITE" id="PS50011"/>
    </source>
</evidence>
<dbReference type="EMBL" id="JEMT01016269">
    <property type="protein sequence ID" value="EXX71050.1"/>
    <property type="molecule type" value="Genomic_DNA"/>
</dbReference>
<feature type="compositionally biased region" description="Low complexity" evidence="5">
    <location>
        <begin position="129"/>
        <end position="145"/>
    </location>
</feature>
<dbReference type="OMA" id="HESETFA"/>
<keyword evidence="4" id="KW-0418">Kinase</keyword>
<dbReference type="SMR" id="A0A015JUR2"/>
<dbReference type="InterPro" id="IPR000719">
    <property type="entry name" value="Prot_kinase_dom"/>
</dbReference>
<feature type="binding site" evidence="3">
    <location>
        <position position="233"/>
    </location>
    <ligand>
        <name>ATP</name>
        <dbReference type="ChEBI" id="CHEBI:30616"/>
    </ligand>
</feature>